<organism evidence="3 4">
    <name type="scientific">Candidatus Falkowbacteria bacterium HGW-Falkowbacteria-1</name>
    <dbReference type="NCBI Taxonomy" id="2013768"/>
    <lineage>
        <taxon>Bacteria</taxon>
        <taxon>Candidatus Falkowiibacteriota</taxon>
    </lineage>
</organism>
<reference evidence="3 4" key="1">
    <citation type="journal article" date="2017" name="ISME J.">
        <title>Potential for microbial H2 and metal transformations associated with novel bacteria and archaea in deep terrestrial subsurface sediments.</title>
        <authorList>
            <person name="Hernsdorf A.W."/>
            <person name="Amano Y."/>
            <person name="Miyakawa K."/>
            <person name="Ise K."/>
            <person name="Suzuki Y."/>
            <person name="Anantharaman K."/>
            <person name="Probst A."/>
            <person name="Burstein D."/>
            <person name="Thomas B.C."/>
            <person name="Banfield J.F."/>
        </authorList>
    </citation>
    <scope>NUCLEOTIDE SEQUENCE [LARGE SCALE GENOMIC DNA]</scope>
    <source>
        <strain evidence="3">HGW-Falkowbacteria-1</strain>
    </source>
</reference>
<keyword evidence="2" id="KW-0812">Transmembrane</keyword>
<dbReference type="AlphaFoldDB" id="A0A2N2E8N0"/>
<protein>
    <submittedName>
        <fullName evidence="3">Uncharacterized protein</fullName>
    </submittedName>
</protein>
<evidence type="ECO:0000313" key="3">
    <source>
        <dbReference type="EMBL" id="PKM91093.1"/>
    </source>
</evidence>
<feature type="region of interest" description="Disordered" evidence="1">
    <location>
        <begin position="181"/>
        <end position="232"/>
    </location>
</feature>
<comment type="caution">
    <text evidence="3">The sequence shown here is derived from an EMBL/GenBank/DDBJ whole genome shotgun (WGS) entry which is preliminary data.</text>
</comment>
<evidence type="ECO:0000256" key="1">
    <source>
        <dbReference type="SAM" id="MobiDB-lite"/>
    </source>
</evidence>
<dbReference type="PANTHER" id="PTHR37467">
    <property type="entry name" value="EXPORTED CALCIUM-BINDING GLYCOPROTEIN-RELATED"/>
    <property type="match status" value="1"/>
</dbReference>
<dbReference type="Proteomes" id="UP000233517">
    <property type="component" value="Unassembled WGS sequence"/>
</dbReference>
<name>A0A2N2E8N0_9BACT</name>
<proteinExistence type="predicted"/>
<accession>A0A2N2E8N0</accession>
<evidence type="ECO:0000256" key="2">
    <source>
        <dbReference type="SAM" id="Phobius"/>
    </source>
</evidence>
<feature type="transmembrane region" description="Helical" evidence="2">
    <location>
        <begin position="59"/>
        <end position="79"/>
    </location>
</feature>
<feature type="compositionally biased region" description="Low complexity" evidence="1">
    <location>
        <begin position="215"/>
        <end position="229"/>
    </location>
</feature>
<keyword evidence="2" id="KW-1133">Transmembrane helix</keyword>
<gene>
    <name evidence="3" type="ORF">CVU82_03490</name>
</gene>
<sequence>MTNDNNKNKYREYFDNEKFDENLYYQQGQISPLASLGRDDKGEGGGSFSFKKIDKERKIALGVLGVFSLLIITIAFLNIKSLIQSPFVLRDPNAGKNVAATSNNTDNSTCSSGNCSAESGLTAENMDLKLVDTDGDSISDWDELFIYGTSPYLEDTDGDNLTDYEEASVYKTDPLCPEGQNCSSSGMISSQESENTTNPLLDSNGNSDILNVLNSGSGSSTDNSSISQSYQISPDEIRTELRKAGFSDDDLNLLSDDDLLGVYYELLNEAYSDISQNN</sequence>
<keyword evidence="2" id="KW-0472">Membrane</keyword>
<dbReference type="InterPro" id="IPR053180">
    <property type="entry name" value="Ca-binding_acidic-repeat"/>
</dbReference>
<feature type="compositionally biased region" description="Low complexity" evidence="1">
    <location>
        <begin position="183"/>
        <end position="193"/>
    </location>
</feature>
<evidence type="ECO:0000313" key="4">
    <source>
        <dbReference type="Proteomes" id="UP000233517"/>
    </source>
</evidence>
<dbReference type="EMBL" id="PHAI01000003">
    <property type="protein sequence ID" value="PKM91093.1"/>
    <property type="molecule type" value="Genomic_DNA"/>
</dbReference>
<feature type="compositionally biased region" description="Polar residues" evidence="1">
    <location>
        <begin position="194"/>
        <end position="214"/>
    </location>
</feature>
<dbReference type="PANTHER" id="PTHR37467:SF1">
    <property type="entry name" value="EXPORTED CALCIUM-BINDING GLYCOPROTEIN"/>
    <property type="match status" value="1"/>
</dbReference>